<dbReference type="PANTHER" id="PTHR10680:SF14">
    <property type="entry name" value="PEPTIDYL-GLYCINE ALPHA-AMIDATING MONOOXYGENASE"/>
    <property type="match status" value="1"/>
</dbReference>
<comment type="caution">
    <text evidence="10">The sequence shown here is derived from an EMBL/GenBank/DDBJ whole genome shotgun (WGS) entry which is preliminary data.</text>
</comment>
<comment type="caution">
    <text evidence="6">Lacks conserved residue(s) required for the propagation of feature annotation.</text>
</comment>
<dbReference type="Gene3D" id="2.40.10.500">
    <property type="match status" value="1"/>
</dbReference>
<dbReference type="InterPro" id="IPR013806">
    <property type="entry name" value="Kringle-like"/>
</dbReference>
<dbReference type="SUPFAM" id="SSF63829">
    <property type="entry name" value="Calcium-dependent phosphotriesterase"/>
    <property type="match status" value="1"/>
</dbReference>
<evidence type="ECO:0000256" key="7">
    <source>
        <dbReference type="PROSITE-ProRule" id="PRU00504"/>
    </source>
</evidence>
<dbReference type="InterPro" id="IPR036943">
    <property type="entry name" value="FN_type2_sf"/>
</dbReference>
<gene>
    <name evidence="10" type="ORF">GPM918_LOCUS17555</name>
    <name evidence="11" type="ORF">SRO942_LOCUS17553</name>
</gene>
<feature type="repeat" description="NHL" evidence="7">
    <location>
        <begin position="35"/>
        <end position="72"/>
    </location>
</feature>
<dbReference type="InterPro" id="IPR043159">
    <property type="entry name" value="Lectin_gal-bd_sf"/>
</dbReference>
<dbReference type="AlphaFoldDB" id="A0A814M9N5"/>
<dbReference type="CDD" id="cd22823">
    <property type="entry name" value="Gal_Rha_Lectin"/>
    <property type="match status" value="1"/>
</dbReference>
<keyword evidence="4" id="KW-0325">Glycoprotein</keyword>
<accession>A0A814M9N5</accession>
<feature type="repeat" description="NHL" evidence="7">
    <location>
        <begin position="133"/>
        <end position="172"/>
    </location>
</feature>
<proteinExistence type="predicted"/>
<dbReference type="SMART" id="SM00059">
    <property type="entry name" value="FN2"/>
    <property type="match status" value="1"/>
</dbReference>
<dbReference type="Gene3D" id="2.60.120.290">
    <property type="entry name" value="Spermadhesin, CUB domain"/>
    <property type="match status" value="1"/>
</dbReference>
<evidence type="ECO:0000313" key="10">
    <source>
        <dbReference type="EMBL" id="CAF1076645.1"/>
    </source>
</evidence>
<sequence>MSGNLYLSDYWNQRVLKFNAEDATGDTVAGGNGPGNAFNQLDHPMGIFIDSNTGNIYVADMYNHRIQLWYPGAFTGVTVAGGNGMGSNLNQLHNPTSVILDAESNVYISDMGNHRVVKWFSHTTTNVILVAGQSHGSGADELSFPSSLQFDRDGNLYVADSNNHRVQKFMINNGPSIDSNVWTYGGTTNGTRQYCIFPFIYQGNLTSSCIKTDQPPTTVTDLSTDPWCSLTSNFDQDNQWGYCDLGVTPSTLSDICSGKSQQLKCPSGYVIDIVTAVYGVKDTLTTNCSYDPGDCFQNDDSTTIVVCAGKNSCLVYYFDKTLTLCHNRKSTYLHLNYTCVPNTVPDIREYNICYDLFIQPTNEEPVKRGYIVSPNSSNSSSNMNCSLTIQPLDKQDVYVYLLDMQLTMPLLGQICEKDKFMLIYDNATNEICGRSHTKFLFKTCSTLILQLIISSYSNGKGIKLYFEFIDRPSGTIHSTVPTAISTEKSPLLTTPSANPDYYPNISLIQTGTSQLTYGSLMTST</sequence>
<evidence type="ECO:0000256" key="1">
    <source>
        <dbReference type="ARBA" id="ARBA00022729"/>
    </source>
</evidence>
<keyword evidence="12" id="KW-1185">Reference proteome</keyword>
<evidence type="ECO:0000256" key="4">
    <source>
        <dbReference type="ARBA" id="ARBA00023180"/>
    </source>
</evidence>
<evidence type="ECO:0000256" key="2">
    <source>
        <dbReference type="ARBA" id="ARBA00022737"/>
    </source>
</evidence>
<evidence type="ECO:0000256" key="3">
    <source>
        <dbReference type="ARBA" id="ARBA00023157"/>
    </source>
</evidence>
<evidence type="ECO:0000256" key="6">
    <source>
        <dbReference type="PROSITE-ProRule" id="PRU00479"/>
    </source>
</evidence>
<dbReference type="EMBL" id="CAJOBC010004851">
    <property type="protein sequence ID" value="CAF3843066.1"/>
    <property type="molecule type" value="Genomic_DNA"/>
</dbReference>
<keyword evidence="2" id="KW-0677">Repeat</keyword>
<dbReference type="Proteomes" id="UP000663829">
    <property type="component" value="Unassembled WGS sequence"/>
</dbReference>
<dbReference type="Gene3D" id="2.120.10.30">
    <property type="entry name" value="TolB, C-terminal domain"/>
    <property type="match status" value="1"/>
</dbReference>
<dbReference type="Gene3D" id="2.60.120.740">
    <property type="match status" value="1"/>
</dbReference>
<reference evidence="10" key="1">
    <citation type="submission" date="2021-02" db="EMBL/GenBank/DDBJ databases">
        <authorList>
            <person name="Nowell W R."/>
        </authorList>
    </citation>
    <scope>NUCLEOTIDE SEQUENCE</scope>
</reference>
<dbReference type="InterPro" id="IPR011042">
    <property type="entry name" value="6-blade_b-propeller_TolB-like"/>
</dbReference>
<dbReference type="SUPFAM" id="SSF49854">
    <property type="entry name" value="Spermadhesin, CUB domain"/>
    <property type="match status" value="1"/>
</dbReference>
<protein>
    <submittedName>
        <fullName evidence="10">Uncharacterized protein</fullName>
    </submittedName>
</protein>
<keyword evidence="1" id="KW-0732">Signal</keyword>
<evidence type="ECO:0000256" key="5">
    <source>
        <dbReference type="PROSITE-ProRule" id="PRU00059"/>
    </source>
</evidence>
<feature type="domain" description="Fibronectin type-II" evidence="9">
    <location>
        <begin position="190"/>
        <end position="245"/>
    </location>
</feature>
<dbReference type="InterPro" id="IPR001258">
    <property type="entry name" value="NHL_repeat"/>
</dbReference>
<feature type="domain" description="CUB" evidence="8">
    <location>
        <begin position="353"/>
        <end position="469"/>
    </location>
</feature>
<evidence type="ECO:0000259" key="8">
    <source>
        <dbReference type="PROSITE" id="PS01180"/>
    </source>
</evidence>
<name>A0A814M9N5_9BILA</name>
<dbReference type="CDD" id="cd00062">
    <property type="entry name" value="FN2"/>
    <property type="match status" value="1"/>
</dbReference>
<dbReference type="CDD" id="cd05819">
    <property type="entry name" value="NHL"/>
    <property type="match status" value="1"/>
</dbReference>
<dbReference type="EMBL" id="CAJNOQ010004851">
    <property type="protein sequence ID" value="CAF1076645.1"/>
    <property type="molecule type" value="Genomic_DNA"/>
</dbReference>
<evidence type="ECO:0000259" key="9">
    <source>
        <dbReference type="PROSITE" id="PS51092"/>
    </source>
</evidence>
<dbReference type="PROSITE" id="PS51125">
    <property type="entry name" value="NHL"/>
    <property type="match status" value="2"/>
</dbReference>
<keyword evidence="3 5" id="KW-1015">Disulfide bond</keyword>
<evidence type="ECO:0000313" key="11">
    <source>
        <dbReference type="EMBL" id="CAF3843066.1"/>
    </source>
</evidence>
<dbReference type="PROSITE" id="PS01180">
    <property type="entry name" value="CUB"/>
    <property type="match status" value="1"/>
</dbReference>
<dbReference type="PROSITE" id="PS51092">
    <property type="entry name" value="FN2_2"/>
    <property type="match status" value="1"/>
</dbReference>
<dbReference type="Gene3D" id="2.10.10.10">
    <property type="entry name" value="Fibronectin, type II, collagen-binding"/>
    <property type="match status" value="1"/>
</dbReference>
<organism evidence="10 12">
    <name type="scientific">Didymodactylos carnosus</name>
    <dbReference type="NCBI Taxonomy" id="1234261"/>
    <lineage>
        <taxon>Eukaryota</taxon>
        <taxon>Metazoa</taxon>
        <taxon>Spiralia</taxon>
        <taxon>Gnathifera</taxon>
        <taxon>Rotifera</taxon>
        <taxon>Eurotatoria</taxon>
        <taxon>Bdelloidea</taxon>
        <taxon>Philodinida</taxon>
        <taxon>Philodinidae</taxon>
        <taxon>Didymodactylos</taxon>
    </lineage>
</organism>
<dbReference type="Proteomes" id="UP000681722">
    <property type="component" value="Unassembled WGS sequence"/>
</dbReference>
<feature type="disulfide bond" evidence="5">
    <location>
        <begin position="415"/>
        <end position="432"/>
    </location>
</feature>
<dbReference type="Pfam" id="PF00040">
    <property type="entry name" value="fn2"/>
    <property type="match status" value="1"/>
</dbReference>
<dbReference type="OrthoDB" id="6153550at2759"/>
<evidence type="ECO:0000313" key="12">
    <source>
        <dbReference type="Proteomes" id="UP000663829"/>
    </source>
</evidence>
<dbReference type="InterPro" id="IPR035914">
    <property type="entry name" value="Sperma_CUB_dom_sf"/>
</dbReference>
<dbReference type="InterPro" id="IPR000859">
    <property type="entry name" value="CUB_dom"/>
</dbReference>
<dbReference type="PANTHER" id="PTHR10680">
    <property type="entry name" value="PEPTIDYL-GLYCINE ALPHA-AMIDATING MONOOXYGENASE"/>
    <property type="match status" value="1"/>
</dbReference>
<dbReference type="InterPro" id="IPR000562">
    <property type="entry name" value="FN_type2_dom"/>
</dbReference>
<dbReference type="SUPFAM" id="SSF57440">
    <property type="entry name" value="Kringle-like"/>
    <property type="match status" value="1"/>
</dbReference>
<dbReference type="Pfam" id="PF01436">
    <property type="entry name" value="NHL"/>
    <property type="match status" value="1"/>
</dbReference>